<gene>
    <name evidence="1" type="ORF">PYW08_001706</name>
</gene>
<proteinExistence type="predicted"/>
<protein>
    <submittedName>
        <fullName evidence="1">Uncharacterized protein</fullName>
    </submittedName>
</protein>
<dbReference type="EMBL" id="CM056787">
    <property type="protein sequence ID" value="KAJ8733408.1"/>
    <property type="molecule type" value="Genomic_DNA"/>
</dbReference>
<keyword evidence="2" id="KW-1185">Reference proteome</keyword>
<organism evidence="1 2">
    <name type="scientific">Mythimna loreyi</name>
    <dbReference type="NCBI Taxonomy" id="667449"/>
    <lineage>
        <taxon>Eukaryota</taxon>
        <taxon>Metazoa</taxon>
        <taxon>Ecdysozoa</taxon>
        <taxon>Arthropoda</taxon>
        <taxon>Hexapoda</taxon>
        <taxon>Insecta</taxon>
        <taxon>Pterygota</taxon>
        <taxon>Neoptera</taxon>
        <taxon>Endopterygota</taxon>
        <taxon>Lepidoptera</taxon>
        <taxon>Glossata</taxon>
        <taxon>Ditrysia</taxon>
        <taxon>Noctuoidea</taxon>
        <taxon>Noctuidae</taxon>
        <taxon>Noctuinae</taxon>
        <taxon>Hadenini</taxon>
        <taxon>Mythimna</taxon>
    </lineage>
</organism>
<comment type="caution">
    <text evidence="1">The sequence shown here is derived from an EMBL/GenBank/DDBJ whole genome shotgun (WGS) entry which is preliminary data.</text>
</comment>
<accession>A0ACC2R5D9</accession>
<evidence type="ECO:0000313" key="1">
    <source>
        <dbReference type="EMBL" id="KAJ8733408.1"/>
    </source>
</evidence>
<reference evidence="1" key="1">
    <citation type="submission" date="2023-03" db="EMBL/GenBank/DDBJ databases">
        <title>Chromosome-level genomes of two armyworms, Mythimna separata and Mythimna loreyi, provide insights into the biosynthesis and reception of sex pheromones.</title>
        <authorList>
            <person name="Zhao H."/>
        </authorList>
    </citation>
    <scope>NUCLEOTIDE SEQUENCE</scope>
    <source>
        <strain evidence="1">BeijingLab</strain>
    </source>
</reference>
<dbReference type="Proteomes" id="UP001231649">
    <property type="component" value="Chromosome 11"/>
</dbReference>
<name>A0ACC2R5D9_9NEOP</name>
<evidence type="ECO:0000313" key="2">
    <source>
        <dbReference type="Proteomes" id="UP001231649"/>
    </source>
</evidence>
<sequence length="277" mass="31499">MIDIEMDNTGKFIIICESPTPVECDEKDIMELCWNYRIVNMVFIRLEETEAVGFTYYPVADGICNNLKPVQLDCDNQYTRTTYGEVFKDKFKKLNSCPITVSTFIQPPYILNITNGIPKGADGDLLQILMYGMNASLKMMTPSRGTGWGWRQSNGTWMGSLADVYDDLANFSMTSAAVTLTRFSDFQISTSYFATKVVWVTHPAQLQNVAMKLTHPFEQDMRIALVVSFCLVVLGAFIIKTNCWTSTFNRLEEEEATKSVVFYAWMICMEQHIKSIS</sequence>